<dbReference type="RefSeq" id="WP_117748512.1">
    <property type="nucleotide sequence ID" value="NZ_CATWOP010000017.1"/>
</dbReference>
<dbReference type="Pfam" id="PF13149">
    <property type="entry name" value="Mfa_like_1"/>
    <property type="match status" value="1"/>
</dbReference>
<dbReference type="InterPro" id="IPR025049">
    <property type="entry name" value="Mfa-like_1"/>
</dbReference>
<dbReference type="CDD" id="cd13120">
    <property type="entry name" value="BF2867_like_N"/>
    <property type="match status" value="1"/>
</dbReference>
<proteinExistence type="predicted"/>
<protein>
    <submittedName>
        <fullName evidence="1">Fimbrillin family protein</fullName>
    </submittedName>
</protein>
<dbReference type="Gene3D" id="2.60.40.2620">
    <property type="entry name" value="Fimbrillin-like"/>
    <property type="match status" value="1"/>
</dbReference>
<reference evidence="1 2" key="1">
    <citation type="submission" date="2018-08" db="EMBL/GenBank/DDBJ databases">
        <title>A genome reference for cultivated species of the human gut microbiota.</title>
        <authorList>
            <person name="Zou Y."/>
            <person name="Xue W."/>
            <person name="Luo G."/>
        </authorList>
    </citation>
    <scope>NUCLEOTIDE SEQUENCE [LARGE SCALE GENOMIC DNA]</scope>
    <source>
        <strain evidence="1 2">OM08-14</strain>
    </source>
</reference>
<name>A0A3E4VY82_9BACT</name>
<comment type="caution">
    <text evidence="1">The sequence shown here is derived from an EMBL/GenBank/DDBJ whole genome shotgun (WGS) entry which is preliminary data.</text>
</comment>
<dbReference type="Gene3D" id="2.60.40.2630">
    <property type="match status" value="1"/>
</dbReference>
<organism evidence="1 2">
    <name type="scientific">Phocaeicola plebeius</name>
    <dbReference type="NCBI Taxonomy" id="310297"/>
    <lineage>
        <taxon>Bacteria</taxon>
        <taxon>Pseudomonadati</taxon>
        <taxon>Bacteroidota</taxon>
        <taxon>Bacteroidia</taxon>
        <taxon>Bacteroidales</taxon>
        <taxon>Bacteroidaceae</taxon>
        <taxon>Phocaeicola</taxon>
    </lineage>
</organism>
<accession>A0A3E4VY82</accession>
<dbReference type="CDD" id="cd13121">
    <property type="entry name" value="BF2867_like_C"/>
    <property type="match status" value="1"/>
</dbReference>
<dbReference type="InterPro" id="IPR042278">
    <property type="entry name" value="Mfa-like_1_N"/>
</dbReference>
<evidence type="ECO:0000313" key="1">
    <source>
        <dbReference type="EMBL" id="RGM34924.1"/>
    </source>
</evidence>
<sequence>MKKVILMAALAAGVFSSCNNNELEGVQSNEAGKASINAVIEGSESRAGFESKTQWQDNDKLGLFMYKATGWGDAYPKFSSQNNEATKNAGGWSLAADMYLTADKAHVYAYYPYSATATDGTKVAVQAATTDYMWGKSNEISVANPVANIVMKHALSQFVLRLKVSPDYKNEGVLSAASLKAGQNKFATEGTMNLNDNGKITFTPAKTELSWQPNTTIPTVGSTPVDFAAAVFPISYQKDEATINVTIDNVKYEYKIPAIEWVAGKRYIYSVSLSSNGAQIGGEDGTSVTIEPWTDSVTDIELSPVK</sequence>
<gene>
    <name evidence="1" type="ORF">DXC17_15640</name>
</gene>
<evidence type="ECO:0000313" key="2">
    <source>
        <dbReference type="Proteomes" id="UP000260780"/>
    </source>
</evidence>
<dbReference type="Proteomes" id="UP000260780">
    <property type="component" value="Unassembled WGS sequence"/>
</dbReference>
<dbReference type="EMBL" id="QSTF01000060">
    <property type="protein sequence ID" value="RGM34924.1"/>
    <property type="molecule type" value="Genomic_DNA"/>
</dbReference>
<dbReference type="AlphaFoldDB" id="A0A3E4VY82"/>
<dbReference type="PROSITE" id="PS51257">
    <property type="entry name" value="PROKAR_LIPOPROTEIN"/>
    <property type="match status" value="1"/>
</dbReference>